<dbReference type="SUPFAM" id="SSF143100">
    <property type="entry name" value="TTHA1013/TTHA0281-like"/>
    <property type="match status" value="1"/>
</dbReference>
<name>A0A451BBE4_9GAMM</name>
<dbReference type="InterPro" id="IPR035069">
    <property type="entry name" value="TTHA1013/TTHA0281-like"/>
</dbReference>
<dbReference type="Gene3D" id="3.30.160.250">
    <property type="match status" value="1"/>
</dbReference>
<evidence type="ECO:0000313" key="1">
    <source>
        <dbReference type="EMBL" id="VFK31837.1"/>
    </source>
</evidence>
<dbReference type="EMBL" id="CAADGH010000026">
    <property type="protein sequence ID" value="VFK75589.1"/>
    <property type="molecule type" value="Genomic_DNA"/>
</dbReference>
<gene>
    <name evidence="2" type="ORF">BECKMB1821H_GA0114242_102633</name>
    <name evidence="1" type="ORF">BECKMB1821I_GA0114274_102733</name>
</gene>
<dbReference type="Pfam" id="PF21748">
    <property type="entry name" value="UPF0150"/>
    <property type="match status" value="1"/>
</dbReference>
<dbReference type="EMBL" id="CAADFQ010000027">
    <property type="protein sequence ID" value="VFK31837.1"/>
    <property type="molecule type" value="Genomic_DNA"/>
</dbReference>
<reference evidence="2" key="1">
    <citation type="submission" date="2019-02" db="EMBL/GenBank/DDBJ databases">
        <authorList>
            <person name="Gruber-Vodicka R. H."/>
            <person name="Seah K. B. B."/>
        </authorList>
    </citation>
    <scope>NUCLEOTIDE SEQUENCE</scope>
    <source>
        <strain evidence="2">BECK_BZ198</strain>
        <strain evidence="1">BECK_BZ199</strain>
    </source>
</reference>
<dbReference type="InterPro" id="IPR049389">
    <property type="entry name" value="TTHA0281-like"/>
</dbReference>
<organism evidence="2">
    <name type="scientific">Candidatus Kentrum sp. MB</name>
    <dbReference type="NCBI Taxonomy" id="2138164"/>
    <lineage>
        <taxon>Bacteria</taxon>
        <taxon>Pseudomonadati</taxon>
        <taxon>Pseudomonadota</taxon>
        <taxon>Gammaproteobacteria</taxon>
        <taxon>Candidatus Kentrum</taxon>
    </lineage>
</organism>
<accession>A0A451BBE4</accession>
<dbReference type="AlphaFoldDB" id="A0A451BBE4"/>
<sequence>MLTQYLNNAMKHARYEILPDDGSYYGEIPVCRGVYANADTLEDCREQLIEVLEDWVLLRIHKHLPIPTIEGLALSVKKIAA</sequence>
<protein>
    <recommendedName>
        <fullName evidence="3">Type II toxin-antitoxin system HicB family antitoxin</fullName>
    </recommendedName>
</protein>
<evidence type="ECO:0008006" key="3">
    <source>
        <dbReference type="Google" id="ProtNLM"/>
    </source>
</evidence>
<evidence type="ECO:0000313" key="2">
    <source>
        <dbReference type="EMBL" id="VFK75589.1"/>
    </source>
</evidence>
<proteinExistence type="predicted"/>